<name>A0A0M9G8F7_LEPPY</name>
<reference evidence="3 4" key="1">
    <citation type="submission" date="2015-07" db="EMBL/GenBank/DDBJ databases">
        <title>High-quality genome of monoxenous trypanosomatid Leptomonas pyrrhocoris.</title>
        <authorList>
            <person name="Flegontov P."/>
            <person name="Butenko A."/>
            <person name="Firsov S."/>
            <person name="Vlcek C."/>
            <person name="Logacheva M.D."/>
            <person name="Field M."/>
            <person name="Filatov D."/>
            <person name="Flegontova O."/>
            <person name="Gerasimov E."/>
            <person name="Jackson A.P."/>
            <person name="Kelly S."/>
            <person name="Opperdoes F."/>
            <person name="O'Reilly A."/>
            <person name="Votypka J."/>
            <person name="Yurchenko V."/>
            <person name="Lukes J."/>
        </authorList>
    </citation>
    <scope>NUCLEOTIDE SEQUENCE [LARGE SCALE GENOMIC DNA]</scope>
    <source>
        <strain evidence="3">H10</strain>
    </source>
</reference>
<feature type="compositionally biased region" description="Polar residues" evidence="2">
    <location>
        <begin position="805"/>
        <end position="817"/>
    </location>
</feature>
<feature type="compositionally biased region" description="Low complexity" evidence="2">
    <location>
        <begin position="395"/>
        <end position="408"/>
    </location>
</feature>
<dbReference type="OrthoDB" id="244294at2759"/>
<feature type="compositionally biased region" description="Low complexity" evidence="2">
    <location>
        <begin position="668"/>
        <end position="680"/>
    </location>
</feature>
<feature type="coiled-coil region" evidence="1">
    <location>
        <begin position="710"/>
        <end position="737"/>
    </location>
</feature>
<evidence type="ECO:0000256" key="2">
    <source>
        <dbReference type="SAM" id="MobiDB-lite"/>
    </source>
</evidence>
<feature type="region of interest" description="Disordered" evidence="2">
    <location>
        <begin position="321"/>
        <end position="455"/>
    </location>
</feature>
<dbReference type="OMA" id="RTYCVIP"/>
<dbReference type="EMBL" id="LGTL01000002">
    <property type="protein sequence ID" value="KPA84787.1"/>
    <property type="molecule type" value="Genomic_DNA"/>
</dbReference>
<feature type="region of interest" description="Disordered" evidence="2">
    <location>
        <begin position="597"/>
        <end position="703"/>
    </location>
</feature>
<evidence type="ECO:0000313" key="4">
    <source>
        <dbReference type="Proteomes" id="UP000037923"/>
    </source>
</evidence>
<feature type="compositionally biased region" description="Basic and acidic residues" evidence="2">
    <location>
        <begin position="349"/>
        <end position="366"/>
    </location>
</feature>
<accession>A0A0M9G8F7</accession>
<dbReference type="AlphaFoldDB" id="A0A0M9G8F7"/>
<keyword evidence="1" id="KW-0175">Coiled coil</keyword>
<organism evidence="3 4">
    <name type="scientific">Leptomonas pyrrhocoris</name>
    <name type="common">Firebug parasite</name>
    <dbReference type="NCBI Taxonomy" id="157538"/>
    <lineage>
        <taxon>Eukaryota</taxon>
        <taxon>Discoba</taxon>
        <taxon>Euglenozoa</taxon>
        <taxon>Kinetoplastea</taxon>
        <taxon>Metakinetoplastina</taxon>
        <taxon>Trypanosomatida</taxon>
        <taxon>Trypanosomatidae</taxon>
        <taxon>Leishmaniinae</taxon>
        <taxon>Leptomonas</taxon>
    </lineage>
</organism>
<gene>
    <name evidence="3" type="ORF">ABB37_01269</name>
</gene>
<evidence type="ECO:0000256" key="1">
    <source>
        <dbReference type="SAM" id="Coils"/>
    </source>
</evidence>
<feature type="compositionally biased region" description="Basic residues" evidence="2">
    <location>
        <begin position="643"/>
        <end position="653"/>
    </location>
</feature>
<dbReference type="VEuPathDB" id="TriTrypDB:LpyrH10_02_2430"/>
<feature type="region of interest" description="Disordered" evidence="2">
    <location>
        <begin position="805"/>
        <end position="829"/>
    </location>
</feature>
<proteinExistence type="predicted"/>
<feature type="compositionally biased region" description="Polar residues" evidence="2">
    <location>
        <begin position="433"/>
        <end position="447"/>
    </location>
</feature>
<sequence length="1032" mass="111727">MSVRTYCVIPHCAREDTNFFQGVFEDGIRVLYQGRLQSLLFSHVLSPAHDYVKHINGPLLAALREGGNATLVVATPNSELVSSFSAAASSATTAPLPFSKNAGIAEVTSTTMGLYRQLFPLLFRNLENCAVARLSVVTASATERVLLDNLHDGRRIRDVTEAQHLTLHRRTSATGWGTLLQLLEERHAAMEESTTSLEGQTACVVTVDFDGYGRLVVVDTASSQELLQQLTLLLGMDGAGDQRTYPPHTPLRDLLLRNFTPQATVQVVCLPAPQDTTRQTMRVLHFGSTVEAWRINETSDIGGHNGRENFSRYFAASSTNTADEGAGVSRGPPKLFSRPAAPPSVSFDGEGRPHRGNGAERPHDNNNDTVSGVSGPPRNTSHVDSTGEGPEGPNSSSRSSITSTSGSGLQKHVGQAERGTSAINSSSHHRESTPAQLPPSSVTTADGGQQRAREAQLRRRVAMLEAQVQDMETSSQALKARRDEAVRAKERVELELRSKSRLWVDLQRAHSKAKQENADYAQLVQKLLQQVRVLEKDTSRQKRQDSAVVRELRQVREEKSELEAQLTRLRKEVMLFRRDATYRAREATLSRIVPNELSVPSHGSTRAAGAPQRQQASLVSSTASSVARTGKDSGGGPAVQRNSSRRRSLPRARRLYDTATDVEEEKSANLLSNGSSGGNADTTAEHSPARHLAPSLHPSAPGQRVTDIALEELRWRNRHLEQEVARLQERLLRSLTAATAADAPLGGRASPSSPTPPLADGGDVPLTTCKMCDVVRERVEYFQKELAHVRDEKDRLLDLLQNSPTSAAAVSGRGQSTRGDDTASEASTAVGEGAVKDGRTVHAYRGNGGLHNSPAHKGSSLSLSFLQAENTATRGVAAALLAGCASLQAQLECAQAALKQRLRRFHPSPTDPLSHISAQVLAEHHEAVAALAESLRHIAEKPATSPSPSTSISQLNGSPLREDFVQQQLLLLPPVPRTATAGNAETLAHHLTFEAERCRHLRAFIPTFAQLAVATDHLLMRLEATEPAIAEK</sequence>
<keyword evidence="4" id="KW-1185">Reference proteome</keyword>
<feature type="region of interest" description="Disordered" evidence="2">
    <location>
        <begin position="742"/>
        <end position="762"/>
    </location>
</feature>
<feature type="compositionally biased region" description="Polar residues" evidence="2">
    <location>
        <begin position="367"/>
        <end position="384"/>
    </location>
</feature>
<comment type="caution">
    <text evidence="3">The sequence shown here is derived from an EMBL/GenBank/DDBJ whole genome shotgun (WGS) entry which is preliminary data.</text>
</comment>
<feature type="compositionally biased region" description="Low complexity" evidence="2">
    <location>
        <begin position="616"/>
        <end position="627"/>
    </location>
</feature>
<protein>
    <recommendedName>
        <fullName evidence="5">Kinesin motor domain-containing protein</fullName>
    </recommendedName>
</protein>
<dbReference type="Proteomes" id="UP000037923">
    <property type="component" value="Unassembled WGS sequence"/>
</dbReference>
<dbReference type="GeneID" id="26901564"/>
<evidence type="ECO:0000313" key="3">
    <source>
        <dbReference type="EMBL" id="KPA84787.1"/>
    </source>
</evidence>
<dbReference type="RefSeq" id="XP_015663226.1">
    <property type="nucleotide sequence ID" value="XM_015797706.1"/>
</dbReference>
<evidence type="ECO:0008006" key="5">
    <source>
        <dbReference type="Google" id="ProtNLM"/>
    </source>
</evidence>